<protein>
    <submittedName>
        <fullName evidence="15">Uncharacterized protein</fullName>
    </submittedName>
</protein>
<dbReference type="AlphaFoldDB" id="A0A8J1UCD8"/>
<dbReference type="GO" id="GO:0005506">
    <property type="term" value="F:iron ion binding"/>
    <property type="evidence" value="ECO:0007669"/>
    <property type="project" value="InterPro"/>
</dbReference>
<evidence type="ECO:0000256" key="12">
    <source>
        <dbReference type="ARBA" id="ARBA00023136"/>
    </source>
</evidence>
<reference evidence="15" key="1">
    <citation type="submission" date="2022-03" db="EMBL/GenBank/DDBJ databases">
        <authorList>
            <person name="Martin C."/>
        </authorList>
    </citation>
    <scope>NUCLEOTIDE SEQUENCE</scope>
</reference>
<evidence type="ECO:0000256" key="4">
    <source>
        <dbReference type="ARBA" id="ARBA00010617"/>
    </source>
</evidence>
<dbReference type="OrthoDB" id="1470350at2759"/>
<keyword evidence="5 13" id="KW-0349">Heme</keyword>
<comment type="caution">
    <text evidence="15">The sequence shown here is derived from an EMBL/GenBank/DDBJ whole genome shotgun (WGS) entry which is preliminary data.</text>
</comment>
<keyword evidence="6 13" id="KW-0479">Metal-binding</keyword>
<proteinExistence type="inferred from homology"/>
<organism evidence="15 16">
    <name type="scientific">Owenia fusiformis</name>
    <name type="common">Polychaete worm</name>
    <dbReference type="NCBI Taxonomy" id="6347"/>
    <lineage>
        <taxon>Eukaryota</taxon>
        <taxon>Metazoa</taxon>
        <taxon>Spiralia</taxon>
        <taxon>Lophotrochozoa</taxon>
        <taxon>Annelida</taxon>
        <taxon>Polychaeta</taxon>
        <taxon>Sedentaria</taxon>
        <taxon>Canalipalpata</taxon>
        <taxon>Sabellida</taxon>
        <taxon>Oweniida</taxon>
        <taxon>Oweniidae</taxon>
        <taxon>Owenia</taxon>
    </lineage>
</organism>
<dbReference type="PANTHER" id="PTHR24289:SF1">
    <property type="entry name" value="STEROID 17-ALPHA-HYDROXYLASE_17,20 LYASE"/>
    <property type="match status" value="1"/>
</dbReference>
<accession>A0A8J1UCD8</accession>
<sequence length="495" mass="55830">MLVYILLGCFAFLMYVCLKYTNGKSRIIAKIPGPKGIPIFGNALQVDLERIHKDLLKWTEEYGPIFKLNFAGDLVVVLNSYDAIYEALVTKSADFAGRANDTFRVQVLAEGADVIFQDYTDKVKYMKKLMLQGLKMYGEERSNIVKITQSEVNLCMDKFAAENNEPFYYDDAVETMILKILAEVIAGVQFKDEHPYIKQIAEVQAKAGRVMSAGNGVELDMFPWLRFFGNQNYKILTEACKTRNIVLADMRKECEKSIESNHSVMGVFIKAQRDPLTPHQISDSNIITASANLIGAGLTTTKGTISGLFLLLMRHPDIQTKLQEEVDQVVGKDRNPSVDDKENMPYLQATLIEVLRYLSHVPISVPHKTLVDTSVAGYDVPKGTQVWTNIFAMHHDPSLFPDPWQFKPERWLDDDGYLVSLEERNKAISFGAGRRVCVGEQFARTRLFLFCATLLQKFTISPPDDSQSPSPDPRDFPLGIVLHPVPFQIKAIARQ</sequence>
<dbReference type="Gene3D" id="1.10.630.10">
    <property type="entry name" value="Cytochrome P450"/>
    <property type="match status" value="1"/>
</dbReference>
<name>A0A8J1UCD8_OWEFU</name>
<evidence type="ECO:0000256" key="9">
    <source>
        <dbReference type="ARBA" id="ARBA00023002"/>
    </source>
</evidence>
<evidence type="ECO:0000256" key="3">
    <source>
        <dbReference type="ARBA" id="ARBA00004406"/>
    </source>
</evidence>
<dbReference type="GO" id="GO:0016705">
    <property type="term" value="F:oxidoreductase activity, acting on paired donors, with incorporation or reduction of molecular oxygen"/>
    <property type="evidence" value="ECO:0007669"/>
    <property type="project" value="InterPro"/>
</dbReference>
<dbReference type="SUPFAM" id="SSF48264">
    <property type="entry name" value="Cytochrome P450"/>
    <property type="match status" value="1"/>
</dbReference>
<evidence type="ECO:0000256" key="14">
    <source>
        <dbReference type="RuleBase" id="RU000461"/>
    </source>
</evidence>
<dbReference type="GO" id="GO:0020037">
    <property type="term" value="F:heme binding"/>
    <property type="evidence" value="ECO:0007669"/>
    <property type="project" value="InterPro"/>
</dbReference>
<dbReference type="InterPro" id="IPR017972">
    <property type="entry name" value="Cyt_P450_CS"/>
</dbReference>
<evidence type="ECO:0000256" key="13">
    <source>
        <dbReference type="PIRSR" id="PIRSR602401-1"/>
    </source>
</evidence>
<feature type="binding site" description="axial binding residue" evidence="13">
    <location>
        <position position="437"/>
    </location>
    <ligand>
        <name>heme</name>
        <dbReference type="ChEBI" id="CHEBI:30413"/>
    </ligand>
    <ligandPart>
        <name>Fe</name>
        <dbReference type="ChEBI" id="CHEBI:18248"/>
    </ligandPart>
</feature>
<evidence type="ECO:0000256" key="5">
    <source>
        <dbReference type="ARBA" id="ARBA00022617"/>
    </source>
</evidence>
<comment type="cofactor">
    <cofactor evidence="1 13">
        <name>heme</name>
        <dbReference type="ChEBI" id="CHEBI:30413"/>
    </cofactor>
</comment>
<evidence type="ECO:0000256" key="7">
    <source>
        <dbReference type="ARBA" id="ARBA00022824"/>
    </source>
</evidence>
<evidence type="ECO:0000313" key="15">
    <source>
        <dbReference type="EMBL" id="CAH1780886.1"/>
    </source>
</evidence>
<evidence type="ECO:0000256" key="11">
    <source>
        <dbReference type="ARBA" id="ARBA00023033"/>
    </source>
</evidence>
<dbReference type="EMBL" id="CAIIXF020000004">
    <property type="protein sequence ID" value="CAH1780886.1"/>
    <property type="molecule type" value="Genomic_DNA"/>
</dbReference>
<dbReference type="InterPro" id="IPR001128">
    <property type="entry name" value="Cyt_P450"/>
</dbReference>
<keyword evidence="8" id="KW-0492">Microsome</keyword>
<dbReference type="PRINTS" id="PR00463">
    <property type="entry name" value="EP450I"/>
</dbReference>
<evidence type="ECO:0000256" key="1">
    <source>
        <dbReference type="ARBA" id="ARBA00001971"/>
    </source>
</evidence>
<evidence type="ECO:0000313" key="16">
    <source>
        <dbReference type="Proteomes" id="UP000749559"/>
    </source>
</evidence>
<evidence type="ECO:0000256" key="10">
    <source>
        <dbReference type="ARBA" id="ARBA00023004"/>
    </source>
</evidence>
<dbReference type="Proteomes" id="UP000749559">
    <property type="component" value="Unassembled WGS sequence"/>
</dbReference>
<dbReference type="Pfam" id="PF00067">
    <property type="entry name" value="p450"/>
    <property type="match status" value="1"/>
</dbReference>
<keyword evidence="11 14" id="KW-0503">Monooxygenase</keyword>
<dbReference type="PANTHER" id="PTHR24289">
    <property type="entry name" value="STEROID 17-ALPHA-HYDROXYLASE/17,20 LYASE"/>
    <property type="match status" value="1"/>
</dbReference>
<comment type="similarity">
    <text evidence="4 14">Belongs to the cytochrome P450 family.</text>
</comment>
<keyword evidence="9 14" id="KW-0560">Oxidoreductase</keyword>
<evidence type="ECO:0000256" key="6">
    <source>
        <dbReference type="ARBA" id="ARBA00022723"/>
    </source>
</evidence>
<dbReference type="InterPro" id="IPR002401">
    <property type="entry name" value="Cyt_P450_E_grp-I"/>
</dbReference>
<evidence type="ECO:0000256" key="8">
    <source>
        <dbReference type="ARBA" id="ARBA00022848"/>
    </source>
</evidence>
<keyword evidence="12" id="KW-0472">Membrane</keyword>
<dbReference type="FunFam" id="1.10.630.10:FF:000238">
    <property type="entry name" value="Cytochrome P450 2A6"/>
    <property type="match status" value="1"/>
</dbReference>
<dbReference type="PROSITE" id="PS00086">
    <property type="entry name" value="CYTOCHROME_P450"/>
    <property type="match status" value="1"/>
</dbReference>
<keyword evidence="7" id="KW-0256">Endoplasmic reticulum</keyword>
<evidence type="ECO:0000256" key="2">
    <source>
        <dbReference type="ARBA" id="ARBA00004174"/>
    </source>
</evidence>
<dbReference type="PRINTS" id="PR00385">
    <property type="entry name" value="P450"/>
</dbReference>
<keyword evidence="10 13" id="KW-0408">Iron</keyword>
<dbReference type="GO" id="GO:0005789">
    <property type="term" value="C:endoplasmic reticulum membrane"/>
    <property type="evidence" value="ECO:0007669"/>
    <property type="project" value="UniProtKB-SubCell"/>
</dbReference>
<gene>
    <name evidence="15" type="ORF">OFUS_LOCUS7521</name>
</gene>
<keyword evidence="16" id="KW-1185">Reference proteome</keyword>
<dbReference type="InterPro" id="IPR036396">
    <property type="entry name" value="Cyt_P450_sf"/>
</dbReference>
<dbReference type="GO" id="GO:0004497">
    <property type="term" value="F:monooxygenase activity"/>
    <property type="evidence" value="ECO:0007669"/>
    <property type="project" value="UniProtKB-KW"/>
</dbReference>
<comment type="subcellular location">
    <subcellularLocation>
        <location evidence="3">Endoplasmic reticulum membrane</location>
        <topology evidence="3">Peripheral membrane protein</topology>
    </subcellularLocation>
    <subcellularLocation>
        <location evidence="2">Microsome membrane</location>
        <topology evidence="2">Peripheral membrane protein</topology>
    </subcellularLocation>
</comment>